<accession>A0ABV6NJ27</accession>
<organism evidence="3 4">
    <name type="scientific">Halalkalibacter alkalisediminis</name>
    <dbReference type="NCBI Taxonomy" id="935616"/>
    <lineage>
        <taxon>Bacteria</taxon>
        <taxon>Bacillati</taxon>
        <taxon>Bacillota</taxon>
        <taxon>Bacilli</taxon>
        <taxon>Bacillales</taxon>
        <taxon>Bacillaceae</taxon>
        <taxon>Halalkalibacter</taxon>
    </lineage>
</organism>
<dbReference type="RefSeq" id="WP_273847957.1">
    <property type="nucleotide sequence ID" value="NZ_JAQQWT010000042.1"/>
</dbReference>
<gene>
    <name evidence="3" type="ORF">ACFFH4_17500</name>
</gene>
<dbReference type="InterPro" id="IPR000551">
    <property type="entry name" value="MerR-type_HTH_dom"/>
</dbReference>
<feature type="coiled-coil region" evidence="1">
    <location>
        <begin position="111"/>
        <end position="138"/>
    </location>
</feature>
<reference evidence="3 4" key="1">
    <citation type="submission" date="2024-09" db="EMBL/GenBank/DDBJ databases">
        <authorList>
            <person name="Sun Q."/>
            <person name="Mori K."/>
        </authorList>
    </citation>
    <scope>NUCLEOTIDE SEQUENCE [LARGE SCALE GENOMIC DNA]</scope>
    <source>
        <strain evidence="3 4">NCAIM B.02301</strain>
    </source>
</reference>
<dbReference type="Proteomes" id="UP001589833">
    <property type="component" value="Unassembled WGS sequence"/>
</dbReference>
<keyword evidence="1" id="KW-0175">Coiled coil</keyword>
<dbReference type="Pfam" id="PF13411">
    <property type="entry name" value="MerR_1"/>
    <property type="match status" value="1"/>
</dbReference>
<evidence type="ECO:0000259" key="2">
    <source>
        <dbReference type="Pfam" id="PF13411"/>
    </source>
</evidence>
<dbReference type="Gene3D" id="1.10.1660.10">
    <property type="match status" value="1"/>
</dbReference>
<evidence type="ECO:0000313" key="4">
    <source>
        <dbReference type="Proteomes" id="UP001589833"/>
    </source>
</evidence>
<feature type="domain" description="HTH merR-type" evidence="2">
    <location>
        <begin position="15"/>
        <end position="85"/>
    </location>
</feature>
<dbReference type="EMBL" id="JBHLTR010000040">
    <property type="protein sequence ID" value="MFC0560774.1"/>
    <property type="molecule type" value="Genomic_DNA"/>
</dbReference>
<evidence type="ECO:0000313" key="3">
    <source>
        <dbReference type="EMBL" id="MFC0560774.1"/>
    </source>
</evidence>
<evidence type="ECO:0000256" key="1">
    <source>
        <dbReference type="SAM" id="Coils"/>
    </source>
</evidence>
<sequence>MEKEYRDEMKYKRSYSLADIARKIERPRTTVQAWRDQFKAYIPTVSGTKGRATRYEVEALTIFELISRMKDDNEPPEMIEHALKQNVNFIVVDEDDEQEELPMVAQMFDSFKQMAAVLEEQKRINDELTKELQEIRQQQVLGQQSIAQGQQELQQKLLERIDKQQQYIDEKLTARDEKLMTTMRDLQESKDQSTSFWKKLFK</sequence>
<name>A0ABV6NJ27_9BACI</name>
<comment type="caution">
    <text evidence="3">The sequence shown here is derived from an EMBL/GenBank/DDBJ whole genome shotgun (WGS) entry which is preliminary data.</text>
</comment>
<keyword evidence="4" id="KW-1185">Reference proteome</keyword>
<proteinExistence type="predicted"/>
<protein>
    <submittedName>
        <fullName evidence="3">MerR family transcriptional regulator</fullName>
    </submittedName>
</protein>